<dbReference type="InterPro" id="IPR013103">
    <property type="entry name" value="RVT_2"/>
</dbReference>
<organism evidence="2 3">
    <name type="scientific">Tanacetum coccineum</name>
    <dbReference type="NCBI Taxonomy" id="301880"/>
    <lineage>
        <taxon>Eukaryota</taxon>
        <taxon>Viridiplantae</taxon>
        <taxon>Streptophyta</taxon>
        <taxon>Embryophyta</taxon>
        <taxon>Tracheophyta</taxon>
        <taxon>Spermatophyta</taxon>
        <taxon>Magnoliopsida</taxon>
        <taxon>eudicotyledons</taxon>
        <taxon>Gunneridae</taxon>
        <taxon>Pentapetalae</taxon>
        <taxon>asterids</taxon>
        <taxon>campanulids</taxon>
        <taxon>Asterales</taxon>
        <taxon>Asteraceae</taxon>
        <taxon>Asteroideae</taxon>
        <taxon>Anthemideae</taxon>
        <taxon>Anthemidinae</taxon>
        <taxon>Tanacetum</taxon>
    </lineage>
</organism>
<evidence type="ECO:0000313" key="2">
    <source>
        <dbReference type="EMBL" id="GJS61268.1"/>
    </source>
</evidence>
<proteinExistence type="predicted"/>
<reference evidence="2" key="1">
    <citation type="journal article" date="2022" name="Int. J. Mol. Sci.">
        <title>Draft Genome of Tanacetum Coccineum: Genomic Comparison of Closely Related Tanacetum-Family Plants.</title>
        <authorList>
            <person name="Yamashiro T."/>
            <person name="Shiraishi A."/>
            <person name="Nakayama K."/>
            <person name="Satake H."/>
        </authorList>
    </citation>
    <scope>NUCLEOTIDE SEQUENCE</scope>
</reference>
<comment type="caution">
    <text evidence="2">The sequence shown here is derived from an EMBL/GenBank/DDBJ whole genome shotgun (WGS) entry which is preliminary data.</text>
</comment>
<evidence type="ECO:0000313" key="3">
    <source>
        <dbReference type="Proteomes" id="UP001151760"/>
    </source>
</evidence>
<accession>A0ABQ4X8B3</accession>
<dbReference type="Pfam" id="PF07727">
    <property type="entry name" value="RVT_2"/>
    <property type="match status" value="1"/>
</dbReference>
<feature type="domain" description="Reverse transcriptase Ty1/copia-type" evidence="1">
    <location>
        <begin position="42"/>
        <end position="121"/>
    </location>
</feature>
<keyword evidence="3" id="KW-1185">Reference proteome</keyword>
<dbReference type="EMBL" id="BQNB010009277">
    <property type="protein sequence ID" value="GJS61268.1"/>
    <property type="molecule type" value="Genomic_DNA"/>
</dbReference>
<reference evidence="2" key="2">
    <citation type="submission" date="2022-01" db="EMBL/GenBank/DDBJ databases">
        <authorList>
            <person name="Yamashiro T."/>
            <person name="Shiraishi A."/>
            <person name="Satake H."/>
            <person name="Nakayama K."/>
        </authorList>
    </citation>
    <scope>NUCLEOTIDE SEQUENCE</scope>
</reference>
<gene>
    <name evidence="2" type="ORF">Tco_0656052</name>
</gene>
<protein>
    <submittedName>
        <fullName evidence="2">Ribonuclease H-like domain-containing protein</fullName>
    </submittedName>
</protein>
<dbReference type="Proteomes" id="UP001151760">
    <property type="component" value="Unassembled WGS sequence"/>
</dbReference>
<evidence type="ECO:0000259" key="1">
    <source>
        <dbReference type="Pfam" id="PF07727"/>
    </source>
</evidence>
<name>A0ABQ4X8B3_9ASTR</name>
<sequence>MNVSHIPTTRIHKDHPKHQIIRDINSATQTGRMTKSSQEHAMVDVKSAFLYSTIEEEVYVCQPPGFEDPQFPNKVYKVEKALYGLHRAPRAWYETLSTYLFENGFRRGTIDKTMFIKKDKDDAQEIPDEFYGGAHFLLR</sequence>